<feature type="region of interest" description="Disordered" evidence="1">
    <location>
        <begin position="1"/>
        <end position="29"/>
    </location>
</feature>
<proteinExistence type="predicted"/>
<dbReference type="AlphaFoldDB" id="A0A7S4S0P6"/>
<sequence>MMRISGTKTEYKNTNNQRSKQRFDCTHPPVSRRTSSLKVLHFYRVNRRVLKLYQSFDIFLSSSKTLWKEPRTTYIHRVKVFPTHIACVFSLICTQKQRHYIIYPTRHTAVTLKSSLVYKKEEIRRLVFF</sequence>
<dbReference type="EMBL" id="HBNS01034954">
    <property type="protein sequence ID" value="CAE4630837.1"/>
    <property type="molecule type" value="Transcribed_RNA"/>
</dbReference>
<gene>
    <name evidence="2" type="ORF">DBRI00130_LOCUS27300</name>
</gene>
<accession>A0A7S4S0P6</accession>
<evidence type="ECO:0000313" key="2">
    <source>
        <dbReference type="EMBL" id="CAE4630837.1"/>
    </source>
</evidence>
<reference evidence="2" key="1">
    <citation type="submission" date="2021-01" db="EMBL/GenBank/DDBJ databases">
        <authorList>
            <person name="Corre E."/>
            <person name="Pelletier E."/>
            <person name="Niang G."/>
            <person name="Scheremetjew M."/>
            <person name="Finn R."/>
            <person name="Kale V."/>
            <person name="Holt S."/>
            <person name="Cochrane G."/>
            <person name="Meng A."/>
            <person name="Brown T."/>
            <person name="Cohen L."/>
        </authorList>
    </citation>
    <scope>NUCLEOTIDE SEQUENCE</scope>
    <source>
        <strain evidence="2">GSO104</strain>
    </source>
</reference>
<protein>
    <submittedName>
        <fullName evidence="2">Uncharacterized protein</fullName>
    </submittedName>
</protein>
<name>A0A7S4S0P6_9STRA</name>
<evidence type="ECO:0000256" key="1">
    <source>
        <dbReference type="SAM" id="MobiDB-lite"/>
    </source>
</evidence>
<feature type="compositionally biased region" description="Polar residues" evidence="1">
    <location>
        <begin position="1"/>
        <end position="18"/>
    </location>
</feature>
<organism evidence="2">
    <name type="scientific">Ditylum brightwellii</name>
    <dbReference type="NCBI Taxonomy" id="49249"/>
    <lineage>
        <taxon>Eukaryota</taxon>
        <taxon>Sar</taxon>
        <taxon>Stramenopiles</taxon>
        <taxon>Ochrophyta</taxon>
        <taxon>Bacillariophyta</taxon>
        <taxon>Mediophyceae</taxon>
        <taxon>Lithodesmiophycidae</taxon>
        <taxon>Lithodesmiales</taxon>
        <taxon>Lithodesmiaceae</taxon>
        <taxon>Ditylum</taxon>
    </lineage>
</organism>